<dbReference type="Pfam" id="PF11164">
    <property type="entry name" value="DUF2948"/>
    <property type="match status" value="1"/>
</dbReference>
<evidence type="ECO:0000313" key="1">
    <source>
        <dbReference type="EMBL" id="SVD21601.1"/>
    </source>
</evidence>
<dbReference type="AlphaFoldDB" id="A0A382TJK1"/>
<name>A0A382TJK1_9ZZZZ</name>
<protein>
    <submittedName>
        <fullName evidence="1">Uncharacterized protein</fullName>
    </submittedName>
</protein>
<organism evidence="1">
    <name type="scientific">marine metagenome</name>
    <dbReference type="NCBI Taxonomy" id="408172"/>
    <lineage>
        <taxon>unclassified sequences</taxon>
        <taxon>metagenomes</taxon>
        <taxon>ecological metagenomes</taxon>
    </lineage>
</organism>
<feature type="non-terminal residue" evidence="1">
    <location>
        <position position="49"/>
    </location>
</feature>
<dbReference type="EMBL" id="UINC01136692">
    <property type="protein sequence ID" value="SVD21601.1"/>
    <property type="molecule type" value="Genomic_DNA"/>
</dbReference>
<dbReference type="InterPro" id="IPR021335">
    <property type="entry name" value="DUF2948"/>
</dbReference>
<reference evidence="1" key="1">
    <citation type="submission" date="2018-05" db="EMBL/GenBank/DDBJ databases">
        <authorList>
            <person name="Lanie J.A."/>
            <person name="Ng W.-L."/>
            <person name="Kazmierczak K.M."/>
            <person name="Andrzejewski T.M."/>
            <person name="Davidsen T.M."/>
            <person name="Wayne K.J."/>
            <person name="Tettelin H."/>
            <person name="Glass J.I."/>
            <person name="Rusch D."/>
            <person name="Podicherti R."/>
            <person name="Tsui H.-C.T."/>
            <person name="Winkler M.E."/>
        </authorList>
    </citation>
    <scope>NUCLEOTIDE SEQUENCE</scope>
</reference>
<gene>
    <name evidence="1" type="ORF">METZ01_LOCUS374455</name>
</gene>
<proteinExistence type="predicted"/>
<accession>A0A382TJK1</accession>
<sequence length="49" mass="6011">MILNRFMWEDVEKGVFRQNKRIRCAVKFEDVTNVRSKNVNQKKRDKILE</sequence>